<dbReference type="GO" id="GO:0008270">
    <property type="term" value="F:zinc ion binding"/>
    <property type="evidence" value="ECO:0007669"/>
    <property type="project" value="UniProtKB-KW"/>
</dbReference>
<feature type="domain" description="SWIM-type" evidence="4">
    <location>
        <begin position="122"/>
        <end position="154"/>
    </location>
</feature>
<dbReference type="PANTHER" id="PTHR21540">
    <property type="entry name" value="RING FINGER AND SWIM DOMAIN-CONTAINING PROTEIN 2"/>
    <property type="match status" value="1"/>
</dbReference>
<dbReference type="InterPro" id="IPR007527">
    <property type="entry name" value="Znf_SWIM"/>
</dbReference>
<dbReference type="Proteomes" id="UP000639643">
    <property type="component" value="Unassembled WGS sequence"/>
</dbReference>
<dbReference type="Gene3D" id="3.30.40.10">
    <property type="entry name" value="Zinc/RING finger domain, C3HC4 (zinc finger)"/>
    <property type="match status" value="1"/>
</dbReference>
<keyword evidence="1" id="KW-0863">Zinc-finger</keyword>
<dbReference type="InterPro" id="IPR001841">
    <property type="entry name" value="Znf_RING"/>
</dbReference>
<keyword evidence="1" id="KW-0479">Metal-binding</keyword>
<feature type="compositionally biased region" description="Polar residues" evidence="2">
    <location>
        <begin position="1"/>
        <end position="11"/>
    </location>
</feature>
<evidence type="ECO:0000259" key="3">
    <source>
        <dbReference type="PROSITE" id="PS50089"/>
    </source>
</evidence>
<dbReference type="Pfam" id="PF13639">
    <property type="entry name" value="zf-RING_2"/>
    <property type="match status" value="1"/>
</dbReference>
<feature type="region of interest" description="Disordered" evidence="2">
    <location>
        <begin position="1"/>
        <end position="78"/>
    </location>
</feature>
<dbReference type="InterPro" id="IPR039903">
    <property type="entry name" value="Zswim2"/>
</dbReference>
<evidence type="ECO:0000259" key="4">
    <source>
        <dbReference type="PROSITE" id="PS50966"/>
    </source>
</evidence>
<reference evidence="5" key="1">
    <citation type="journal article" date="2020" name="Phytopathology">
        <title>Genome Sequence Resources of Colletotrichum truncatum, C. plurivorum, C. musicola, and C. sojae: Four Species Pathogenic to Soybean (Glycine max).</title>
        <authorList>
            <person name="Rogerio F."/>
            <person name="Boufleur T.R."/>
            <person name="Ciampi-Guillardi M."/>
            <person name="Sukno S.A."/>
            <person name="Thon M.R."/>
            <person name="Massola Junior N.S."/>
            <person name="Baroncelli R."/>
        </authorList>
    </citation>
    <scope>NUCLEOTIDE SEQUENCE</scope>
    <source>
        <strain evidence="5">LFN0074</strain>
    </source>
</reference>
<dbReference type="OrthoDB" id="2122982at2759"/>
<dbReference type="EMBL" id="WIGM01000306">
    <property type="protein sequence ID" value="KAF6829611.1"/>
    <property type="molecule type" value="Genomic_DNA"/>
</dbReference>
<dbReference type="CDD" id="cd16494">
    <property type="entry name" value="RING-CH-C4HC3_ZSWM2"/>
    <property type="match status" value="1"/>
</dbReference>
<dbReference type="GO" id="GO:0061630">
    <property type="term" value="F:ubiquitin protein ligase activity"/>
    <property type="evidence" value="ECO:0007669"/>
    <property type="project" value="InterPro"/>
</dbReference>
<comment type="caution">
    <text evidence="5">The sequence shown here is derived from an EMBL/GenBank/DDBJ whole genome shotgun (WGS) entry which is preliminary data.</text>
</comment>
<keyword evidence="1" id="KW-0862">Zinc</keyword>
<dbReference type="InterPro" id="IPR013083">
    <property type="entry name" value="Znf_RING/FYVE/PHD"/>
</dbReference>
<feature type="compositionally biased region" description="Low complexity" evidence="2">
    <location>
        <begin position="23"/>
        <end position="39"/>
    </location>
</feature>
<name>A0A8H6KEM0_9PEZI</name>
<evidence type="ECO:0000313" key="5">
    <source>
        <dbReference type="EMBL" id="KAF6829611.1"/>
    </source>
</evidence>
<dbReference type="PROSITE" id="PS50089">
    <property type="entry name" value="ZF_RING_2"/>
    <property type="match status" value="1"/>
</dbReference>
<organism evidence="5 6">
    <name type="scientific">Colletotrichum musicola</name>
    <dbReference type="NCBI Taxonomy" id="2175873"/>
    <lineage>
        <taxon>Eukaryota</taxon>
        <taxon>Fungi</taxon>
        <taxon>Dikarya</taxon>
        <taxon>Ascomycota</taxon>
        <taxon>Pezizomycotina</taxon>
        <taxon>Sordariomycetes</taxon>
        <taxon>Hypocreomycetidae</taxon>
        <taxon>Glomerellales</taxon>
        <taxon>Glomerellaceae</taxon>
        <taxon>Colletotrichum</taxon>
        <taxon>Colletotrichum orchidearum species complex</taxon>
    </lineage>
</organism>
<evidence type="ECO:0000313" key="6">
    <source>
        <dbReference type="Proteomes" id="UP000639643"/>
    </source>
</evidence>
<dbReference type="PROSITE" id="PS50966">
    <property type="entry name" value="ZF_SWIM"/>
    <property type="match status" value="1"/>
</dbReference>
<evidence type="ECO:0000256" key="2">
    <source>
        <dbReference type="SAM" id="MobiDB-lite"/>
    </source>
</evidence>
<proteinExistence type="predicted"/>
<sequence>MGVASASTTGSPAPRATYGYDESPGASTSKATSSPAATPSRKRKPAATDNAPQEESPLKKPRKDTGGEKRLRRFRPKAPQNFHEVYNRALTQRFYVLERRRGGTVEVPQQEVELTGSTGNLYTVTIAQRPSCTCPHFLAGNQCKHWLYVMSRVLRAKFEYTYQLALLTSELKEIFTNAPPIDNLSDSSSDSSRDKNRKPIEDDCPICFCELEAESKESIVWCRAACGQNIHKECFETWAVTKRNGDSDVTCPFCRSVWQGDEDMVKNIKKGGRPTHEGYVNVADQLGISTQRDHSTYSRWWRRGSRYY</sequence>
<dbReference type="AlphaFoldDB" id="A0A8H6KEM0"/>
<keyword evidence="6" id="KW-1185">Reference proteome</keyword>
<feature type="domain" description="RING-type" evidence="3">
    <location>
        <begin position="204"/>
        <end position="255"/>
    </location>
</feature>
<dbReference type="SUPFAM" id="SSF57850">
    <property type="entry name" value="RING/U-box"/>
    <property type="match status" value="1"/>
</dbReference>
<accession>A0A8H6KEM0</accession>
<gene>
    <name evidence="5" type="ORF">CMUS01_08099</name>
</gene>
<dbReference type="PANTHER" id="PTHR21540:SF0">
    <property type="entry name" value="PHD FAMILY PROTEIN"/>
    <property type="match status" value="1"/>
</dbReference>
<evidence type="ECO:0000256" key="1">
    <source>
        <dbReference type="PROSITE-ProRule" id="PRU00175"/>
    </source>
</evidence>
<protein>
    <submittedName>
        <fullName evidence="5">SWIM zinc finger protein</fullName>
    </submittedName>
</protein>